<feature type="region of interest" description="Disordered" evidence="1">
    <location>
        <begin position="1"/>
        <end position="78"/>
    </location>
</feature>
<accession>A0AA39VKW0</accession>
<dbReference type="PANTHER" id="PTHR43383">
    <property type="entry name" value="NODULIN 6"/>
    <property type="match status" value="1"/>
</dbReference>
<dbReference type="PANTHER" id="PTHR43383:SF2">
    <property type="entry name" value="AMIDOHYDROLASE 2 FAMILY PROTEIN"/>
    <property type="match status" value="1"/>
</dbReference>
<evidence type="ECO:0000313" key="3">
    <source>
        <dbReference type="EMBL" id="KAK0584230.1"/>
    </source>
</evidence>
<dbReference type="AlphaFoldDB" id="A0AA39VKW0"/>
<name>A0AA39VKW0_ACESA</name>
<dbReference type="InterPro" id="IPR043502">
    <property type="entry name" value="DNA/RNA_pol_sf"/>
</dbReference>
<feature type="compositionally biased region" description="Basic and acidic residues" evidence="1">
    <location>
        <begin position="1"/>
        <end position="29"/>
    </location>
</feature>
<evidence type="ECO:0000313" key="4">
    <source>
        <dbReference type="Proteomes" id="UP001168877"/>
    </source>
</evidence>
<dbReference type="Proteomes" id="UP001168877">
    <property type="component" value="Unassembled WGS sequence"/>
</dbReference>
<keyword evidence="4" id="KW-1185">Reference proteome</keyword>
<protein>
    <recommendedName>
        <fullName evidence="2">Reverse transcriptase Ty1/copia-type domain-containing protein</fullName>
    </recommendedName>
</protein>
<feature type="domain" description="Reverse transcriptase Ty1/copia-type" evidence="2">
    <location>
        <begin position="152"/>
        <end position="362"/>
    </location>
</feature>
<evidence type="ECO:0000256" key="1">
    <source>
        <dbReference type="SAM" id="MobiDB-lite"/>
    </source>
</evidence>
<proteinExistence type="predicted"/>
<reference evidence="3" key="1">
    <citation type="journal article" date="2022" name="Plant J.">
        <title>Strategies of tolerance reflected in two North American maple genomes.</title>
        <authorList>
            <person name="McEvoy S.L."/>
            <person name="Sezen U.U."/>
            <person name="Trouern-Trend A."/>
            <person name="McMahon S.M."/>
            <person name="Schaberg P.G."/>
            <person name="Yang J."/>
            <person name="Wegrzyn J.L."/>
            <person name="Swenson N.G."/>
        </authorList>
    </citation>
    <scope>NUCLEOTIDE SEQUENCE</scope>
    <source>
        <strain evidence="3">NS2018</strain>
    </source>
</reference>
<dbReference type="InterPro" id="IPR013103">
    <property type="entry name" value="RVT_2"/>
</dbReference>
<organism evidence="3 4">
    <name type="scientific">Acer saccharum</name>
    <name type="common">Sugar maple</name>
    <dbReference type="NCBI Taxonomy" id="4024"/>
    <lineage>
        <taxon>Eukaryota</taxon>
        <taxon>Viridiplantae</taxon>
        <taxon>Streptophyta</taxon>
        <taxon>Embryophyta</taxon>
        <taxon>Tracheophyta</taxon>
        <taxon>Spermatophyta</taxon>
        <taxon>Magnoliopsida</taxon>
        <taxon>eudicotyledons</taxon>
        <taxon>Gunneridae</taxon>
        <taxon>Pentapetalae</taxon>
        <taxon>rosids</taxon>
        <taxon>malvids</taxon>
        <taxon>Sapindales</taxon>
        <taxon>Sapindaceae</taxon>
        <taxon>Hippocastanoideae</taxon>
        <taxon>Acereae</taxon>
        <taxon>Acer</taxon>
    </lineage>
</organism>
<evidence type="ECO:0000259" key="2">
    <source>
        <dbReference type="Pfam" id="PF07727"/>
    </source>
</evidence>
<reference evidence="3" key="2">
    <citation type="submission" date="2023-06" db="EMBL/GenBank/DDBJ databases">
        <authorList>
            <person name="Swenson N.G."/>
            <person name="Wegrzyn J.L."/>
            <person name="Mcevoy S.L."/>
        </authorList>
    </citation>
    <scope>NUCLEOTIDE SEQUENCE</scope>
    <source>
        <strain evidence="3">NS2018</strain>
        <tissue evidence="3">Leaf</tissue>
    </source>
</reference>
<dbReference type="Pfam" id="PF07727">
    <property type="entry name" value="RVT_2"/>
    <property type="match status" value="1"/>
</dbReference>
<comment type="caution">
    <text evidence="3">The sequence shown here is derived from an EMBL/GenBank/DDBJ whole genome shotgun (WGS) entry which is preliminary data.</text>
</comment>
<dbReference type="SUPFAM" id="SSF56672">
    <property type="entry name" value="DNA/RNA polymerases"/>
    <property type="match status" value="1"/>
</dbReference>
<sequence>MIRSRDVVFNEKVMYKDRNTETSKKKEPDYFGPDDVSSGEIVERGSNQEVEEQGVQPQVEKPIPQNEVLSPQSPIGQRVLNPQIGNALRRSPQAQSIPRRSTRPHVPNKRYLHYLLLTNAGEPECYDEACQGEDASKWELAMKDEMKSLVSNQTWELAKLPEGKKALQNKWVFRIKEEHDGSKRYKARLVVKGFQQKEGIDYTDIFSPVNKLTTIRLVLSIVAANGLYLEQLDVKTTFLHGDLEEEIYMQQPERFVEKGNEEMVCRLTKSLYGLKQAPRQWYKKFDGFMQRNGYFRWNADHCCYFKKVKSSFIILLLYVDDMLVAGANLEEINNLKKQLSSEFEMKDLGAAKQILGMRISRDEQRGTL</sequence>
<gene>
    <name evidence="3" type="ORF">LWI29_009630</name>
</gene>
<dbReference type="EMBL" id="JAUESC010000383">
    <property type="protein sequence ID" value="KAK0584230.1"/>
    <property type="molecule type" value="Genomic_DNA"/>
</dbReference>